<evidence type="ECO:0000256" key="1">
    <source>
        <dbReference type="SAM" id="MobiDB-lite"/>
    </source>
</evidence>
<evidence type="ECO:0000313" key="2">
    <source>
        <dbReference type="EMBL" id="KAF2117206.1"/>
    </source>
</evidence>
<dbReference type="AlphaFoldDB" id="A0A6A5ZDB3"/>
<feature type="region of interest" description="Disordered" evidence="1">
    <location>
        <begin position="27"/>
        <end position="107"/>
    </location>
</feature>
<protein>
    <submittedName>
        <fullName evidence="2">Uncharacterized protein</fullName>
    </submittedName>
</protein>
<reference evidence="2" key="1">
    <citation type="journal article" date="2020" name="Stud. Mycol.">
        <title>101 Dothideomycetes genomes: a test case for predicting lifestyles and emergence of pathogens.</title>
        <authorList>
            <person name="Haridas S."/>
            <person name="Albert R."/>
            <person name="Binder M."/>
            <person name="Bloem J."/>
            <person name="Labutti K."/>
            <person name="Salamov A."/>
            <person name="Andreopoulos B."/>
            <person name="Baker S."/>
            <person name="Barry K."/>
            <person name="Bills G."/>
            <person name="Bluhm B."/>
            <person name="Cannon C."/>
            <person name="Castanera R."/>
            <person name="Culley D."/>
            <person name="Daum C."/>
            <person name="Ezra D."/>
            <person name="Gonzalez J."/>
            <person name="Henrissat B."/>
            <person name="Kuo A."/>
            <person name="Liang C."/>
            <person name="Lipzen A."/>
            <person name="Lutzoni F."/>
            <person name="Magnuson J."/>
            <person name="Mondo S."/>
            <person name="Nolan M."/>
            <person name="Ohm R."/>
            <person name="Pangilinan J."/>
            <person name="Park H.-J."/>
            <person name="Ramirez L."/>
            <person name="Alfaro M."/>
            <person name="Sun H."/>
            <person name="Tritt A."/>
            <person name="Yoshinaga Y."/>
            <person name="Zwiers L.-H."/>
            <person name="Turgeon B."/>
            <person name="Goodwin S."/>
            <person name="Spatafora J."/>
            <person name="Crous P."/>
            <person name="Grigoriev I."/>
        </authorList>
    </citation>
    <scope>NUCLEOTIDE SEQUENCE</scope>
    <source>
        <strain evidence="2">CBS 627.86</strain>
    </source>
</reference>
<organism evidence="2 3">
    <name type="scientific">Lophiotrema nucula</name>
    <dbReference type="NCBI Taxonomy" id="690887"/>
    <lineage>
        <taxon>Eukaryota</taxon>
        <taxon>Fungi</taxon>
        <taxon>Dikarya</taxon>
        <taxon>Ascomycota</taxon>
        <taxon>Pezizomycotina</taxon>
        <taxon>Dothideomycetes</taxon>
        <taxon>Pleosporomycetidae</taxon>
        <taxon>Pleosporales</taxon>
        <taxon>Lophiotremataceae</taxon>
        <taxon>Lophiotrema</taxon>
    </lineage>
</organism>
<feature type="compositionally biased region" description="Polar residues" evidence="1">
    <location>
        <begin position="95"/>
        <end position="107"/>
    </location>
</feature>
<feature type="compositionally biased region" description="Polar residues" evidence="1">
    <location>
        <begin position="38"/>
        <end position="65"/>
    </location>
</feature>
<feature type="region of interest" description="Disordered" evidence="1">
    <location>
        <begin position="206"/>
        <end position="236"/>
    </location>
</feature>
<name>A0A6A5ZDB3_9PLEO</name>
<feature type="region of interest" description="Disordered" evidence="1">
    <location>
        <begin position="167"/>
        <end position="186"/>
    </location>
</feature>
<dbReference type="EMBL" id="ML977319">
    <property type="protein sequence ID" value="KAF2117206.1"/>
    <property type="molecule type" value="Genomic_DNA"/>
</dbReference>
<sequence length="236" mass="25480">MNSGSTSTVVSFTSSLDKAYLGEMEDRLQDSDILEAVTRTSSPEKSNNASFKESNQSSTHNVASRSTHRRPQTARSYSLDVARERSRKRNRNRSIAQTDALTATRTSCGDGEDVFAAATPKVIEGLTTTEKIESGVKETRNPSHLGMINALVSVAKEKEAKNGVPYRNVALPSSNQTHTGKAPGQHRSAGTKIIAFNAEHAIHGAREDSASRISTVRPSAGPSIKKLNQSMGRQEI</sequence>
<proteinExistence type="predicted"/>
<keyword evidence="3" id="KW-1185">Reference proteome</keyword>
<feature type="compositionally biased region" description="Polar residues" evidence="1">
    <location>
        <begin position="226"/>
        <end position="236"/>
    </location>
</feature>
<accession>A0A6A5ZDB3</accession>
<evidence type="ECO:0000313" key="3">
    <source>
        <dbReference type="Proteomes" id="UP000799770"/>
    </source>
</evidence>
<gene>
    <name evidence="2" type="ORF">BDV96DRAFT_598132</name>
</gene>
<dbReference type="Proteomes" id="UP000799770">
    <property type="component" value="Unassembled WGS sequence"/>
</dbReference>